<sequence>MTYYVVALYVVPVLVAVAALIVGAIGMKFYWDTVIRKR</sequence>
<evidence type="ECO:0000256" key="1">
    <source>
        <dbReference type="SAM" id="Phobius"/>
    </source>
</evidence>
<dbReference type="AlphaFoldDB" id="A0A4R2PZF9"/>
<evidence type="ECO:0000313" key="3">
    <source>
        <dbReference type="Proteomes" id="UP000294911"/>
    </source>
</evidence>
<organism evidence="2 3">
    <name type="scientific">Tamaricihabitans halophyticus</name>
    <dbReference type="NCBI Taxonomy" id="1262583"/>
    <lineage>
        <taxon>Bacteria</taxon>
        <taxon>Bacillati</taxon>
        <taxon>Actinomycetota</taxon>
        <taxon>Actinomycetes</taxon>
        <taxon>Pseudonocardiales</taxon>
        <taxon>Pseudonocardiaceae</taxon>
        <taxon>Tamaricihabitans</taxon>
    </lineage>
</organism>
<dbReference type="Proteomes" id="UP000294911">
    <property type="component" value="Unassembled WGS sequence"/>
</dbReference>
<proteinExistence type="predicted"/>
<keyword evidence="1" id="KW-0472">Membrane</keyword>
<evidence type="ECO:0000313" key="2">
    <source>
        <dbReference type="EMBL" id="TCP40764.1"/>
    </source>
</evidence>
<accession>A0A4R2PZF9</accession>
<dbReference type="EMBL" id="SLXQ01000028">
    <property type="protein sequence ID" value="TCP40764.1"/>
    <property type="molecule type" value="Genomic_DNA"/>
</dbReference>
<reference evidence="2 3" key="1">
    <citation type="submission" date="2019-03" db="EMBL/GenBank/DDBJ databases">
        <title>Genomic Encyclopedia of Type Strains, Phase IV (KMG-IV): sequencing the most valuable type-strain genomes for metagenomic binning, comparative biology and taxonomic classification.</title>
        <authorList>
            <person name="Goeker M."/>
        </authorList>
    </citation>
    <scope>NUCLEOTIDE SEQUENCE [LARGE SCALE GENOMIC DNA]</scope>
    <source>
        <strain evidence="2 3">DSM 45765</strain>
    </source>
</reference>
<keyword evidence="1" id="KW-1133">Transmembrane helix</keyword>
<keyword evidence="1" id="KW-0812">Transmembrane</keyword>
<name>A0A4R2PZF9_9PSEU</name>
<comment type="caution">
    <text evidence="2">The sequence shown here is derived from an EMBL/GenBank/DDBJ whole genome shotgun (WGS) entry which is preliminary data.</text>
</comment>
<protein>
    <submittedName>
        <fullName evidence="2">Uncharacterized protein</fullName>
    </submittedName>
</protein>
<gene>
    <name evidence="2" type="ORF">EV191_12814</name>
</gene>
<keyword evidence="3" id="KW-1185">Reference proteome</keyword>
<feature type="transmembrane region" description="Helical" evidence="1">
    <location>
        <begin position="6"/>
        <end position="31"/>
    </location>
</feature>